<proteinExistence type="predicted"/>
<dbReference type="AlphaFoldDB" id="A0A834MBB9"/>
<dbReference type="Proteomes" id="UP000625711">
    <property type="component" value="Unassembled WGS sequence"/>
</dbReference>
<organism evidence="2 3">
    <name type="scientific">Rhynchophorus ferrugineus</name>
    <name type="common">Red palm weevil</name>
    <name type="synonym">Curculio ferrugineus</name>
    <dbReference type="NCBI Taxonomy" id="354439"/>
    <lineage>
        <taxon>Eukaryota</taxon>
        <taxon>Metazoa</taxon>
        <taxon>Ecdysozoa</taxon>
        <taxon>Arthropoda</taxon>
        <taxon>Hexapoda</taxon>
        <taxon>Insecta</taxon>
        <taxon>Pterygota</taxon>
        <taxon>Neoptera</taxon>
        <taxon>Endopterygota</taxon>
        <taxon>Coleoptera</taxon>
        <taxon>Polyphaga</taxon>
        <taxon>Cucujiformia</taxon>
        <taxon>Curculionidae</taxon>
        <taxon>Dryophthorinae</taxon>
        <taxon>Rhynchophorus</taxon>
    </lineage>
</organism>
<name>A0A834MBB9_RHYFE</name>
<keyword evidence="3" id="KW-1185">Reference proteome</keyword>
<comment type="caution">
    <text evidence="2">The sequence shown here is derived from an EMBL/GenBank/DDBJ whole genome shotgun (WGS) entry which is preliminary data.</text>
</comment>
<evidence type="ECO:0000313" key="3">
    <source>
        <dbReference type="Proteomes" id="UP000625711"/>
    </source>
</evidence>
<dbReference type="EMBL" id="JAACXV010010535">
    <property type="protein sequence ID" value="KAF7275416.1"/>
    <property type="molecule type" value="Genomic_DNA"/>
</dbReference>
<evidence type="ECO:0000256" key="1">
    <source>
        <dbReference type="SAM" id="MobiDB-lite"/>
    </source>
</evidence>
<gene>
    <name evidence="2" type="ORF">GWI33_011772</name>
</gene>
<reference evidence="2" key="1">
    <citation type="submission" date="2020-08" db="EMBL/GenBank/DDBJ databases">
        <title>Genome sequencing and assembly of the red palm weevil Rhynchophorus ferrugineus.</title>
        <authorList>
            <person name="Dias G.B."/>
            <person name="Bergman C.M."/>
            <person name="Manee M."/>
        </authorList>
    </citation>
    <scope>NUCLEOTIDE SEQUENCE</scope>
    <source>
        <strain evidence="2">AA-2017</strain>
        <tissue evidence="2">Whole larva</tissue>
    </source>
</reference>
<accession>A0A834MBB9</accession>
<sequence length="100" mass="10861">MATGEKRAAADGVLKKPPGNYDDDGGRIEAVVGRRREGVGGRGGRGGSADDETRGFLLPSRTLNNMESSFKELHISNVLSLSLSRHRLFFSLFGLNQTHF</sequence>
<protein>
    <submittedName>
        <fullName evidence="2">Uncharacterized protein</fullName>
    </submittedName>
</protein>
<feature type="region of interest" description="Disordered" evidence="1">
    <location>
        <begin position="1"/>
        <end position="55"/>
    </location>
</feature>
<feature type="compositionally biased region" description="Basic and acidic residues" evidence="1">
    <location>
        <begin position="24"/>
        <end position="39"/>
    </location>
</feature>
<evidence type="ECO:0000313" key="2">
    <source>
        <dbReference type="EMBL" id="KAF7275416.1"/>
    </source>
</evidence>